<dbReference type="Proteomes" id="UP000707138">
    <property type="component" value="Unassembled WGS sequence"/>
</dbReference>
<accession>A0ABS2GDH5</accession>
<keyword evidence="2" id="KW-1185">Reference proteome</keyword>
<dbReference type="RefSeq" id="WP_205087173.1">
    <property type="nucleotide sequence ID" value="NZ_JACJLA010000001.1"/>
</dbReference>
<evidence type="ECO:0000313" key="1">
    <source>
        <dbReference type="EMBL" id="MBM6911855.1"/>
    </source>
</evidence>
<proteinExistence type="predicted"/>
<reference evidence="1 2" key="1">
    <citation type="journal article" date="2021" name="Sci. Rep.">
        <title>The distribution of antibiotic resistance genes in chicken gut microbiota commensals.</title>
        <authorList>
            <person name="Juricova H."/>
            <person name="Matiasovicova J."/>
            <person name="Kubasova T."/>
            <person name="Cejkova D."/>
            <person name="Rychlik I."/>
        </authorList>
    </citation>
    <scope>NUCLEOTIDE SEQUENCE [LARGE SCALE GENOMIC DNA]</scope>
    <source>
        <strain evidence="1 2">An537</strain>
    </source>
</reference>
<evidence type="ECO:0000313" key="2">
    <source>
        <dbReference type="Proteomes" id="UP000707138"/>
    </source>
</evidence>
<dbReference type="EMBL" id="JACJLA010000001">
    <property type="protein sequence ID" value="MBM6911855.1"/>
    <property type="molecule type" value="Genomic_DNA"/>
</dbReference>
<sequence length="96" mass="11017">MKKETLLTIRMATESHNEEAKTTLFQQQCVVMDPTNPYVEVRTEHINKKHPDIQTVLSAMAGSIQRILHDVAMVSKVKEGDITHSFITLLQQEQER</sequence>
<name>A0ABS2GDH5_9FIRM</name>
<protein>
    <submittedName>
        <fullName evidence="1">Uncharacterized protein</fullName>
    </submittedName>
</protein>
<gene>
    <name evidence="1" type="ORF">H6A01_00755</name>
</gene>
<organism evidence="1 2">
    <name type="scientific">Veillonella magna</name>
    <dbReference type="NCBI Taxonomy" id="464322"/>
    <lineage>
        <taxon>Bacteria</taxon>
        <taxon>Bacillati</taxon>
        <taxon>Bacillota</taxon>
        <taxon>Negativicutes</taxon>
        <taxon>Veillonellales</taxon>
        <taxon>Veillonellaceae</taxon>
        <taxon>Veillonella</taxon>
    </lineage>
</organism>
<comment type="caution">
    <text evidence="1">The sequence shown here is derived from an EMBL/GenBank/DDBJ whole genome shotgun (WGS) entry which is preliminary data.</text>
</comment>